<evidence type="ECO:0000259" key="4">
    <source>
        <dbReference type="PROSITE" id="PS01179"/>
    </source>
</evidence>
<dbReference type="GO" id="GO:0007169">
    <property type="term" value="P:cell surface receptor protein tyrosine kinase signaling pathway"/>
    <property type="evidence" value="ECO:0007669"/>
    <property type="project" value="TreeGrafter"/>
</dbReference>
<evidence type="ECO:0000256" key="3">
    <source>
        <dbReference type="SAM" id="MobiDB-lite"/>
    </source>
</evidence>
<dbReference type="AlphaFoldDB" id="A0A9Q1DIS6"/>
<dbReference type="Proteomes" id="UP001152803">
    <property type="component" value="Unassembled WGS sequence"/>
</dbReference>
<accession>A0A9Q1DIS6</accession>
<dbReference type="FunFam" id="3.30.505.10:FF:000005">
    <property type="entry name" value="SHC-transforming protein 1 isoform 3"/>
    <property type="match status" value="1"/>
</dbReference>
<dbReference type="PRINTS" id="PR00401">
    <property type="entry name" value="SH2DOMAIN"/>
</dbReference>
<keyword evidence="7" id="KW-1185">Reference proteome</keyword>
<dbReference type="CDD" id="cd01209">
    <property type="entry name" value="PTB_Shc"/>
    <property type="match status" value="1"/>
</dbReference>
<dbReference type="InterPro" id="IPR051235">
    <property type="entry name" value="CEP152/SHC-Transforming"/>
</dbReference>
<evidence type="ECO:0000256" key="2">
    <source>
        <dbReference type="PROSITE-ProRule" id="PRU00191"/>
    </source>
</evidence>
<dbReference type="Pfam" id="PF00017">
    <property type="entry name" value="SH2"/>
    <property type="match status" value="1"/>
</dbReference>
<keyword evidence="1 2" id="KW-0727">SH2 domain</keyword>
<dbReference type="Gene3D" id="3.30.505.10">
    <property type="entry name" value="SH2 domain"/>
    <property type="match status" value="1"/>
</dbReference>
<feature type="region of interest" description="Disordered" evidence="3">
    <location>
        <begin position="379"/>
        <end position="420"/>
    </location>
</feature>
<evidence type="ECO:0000313" key="6">
    <source>
        <dbReference type="EMBL" id="KAJ8271686.1"/>
    </source>
</evidence>
<dbReference type="OrthoDB" id="9938362at2759"/>
<dbReference type="InterPro" id="IPR000980">
    <property type="entry name" value="SH2"/>
</dbReference>
<organism evidence="6 7">
    <name type="scientific">Conger conger</name>
    <name type="common">Conger eel</name>
    <name type="synonym">Muraena conger</name>
    <dbReference type="NCBI Taxonomy" id="82655"/>
    <lineage>
        <taxon>Eukaryota</taxon>
        <taxon>Metazoa</taxon>
        <taxon>Chordata</taxon>
        <taxon>Craniata</taxon>
        <taxon>Vertebrata</taxon>
        <taxon>Euteleostomi</taxon>
        <taxon>Actinopterygii</taxon>
        <taxon>Neopterygii</taxon>
        <taxon>Teleostei</taxon>
        <taxon>Anguilliformes</taxon>
        <taxon>Congridae</taxon>
        <taxon>Conger</taxon>
    </lineage>
</organism>
<protein>
    <recommendedName>
        <fullName evidence="8">SHC-transforming protein 4</fullName>
    </recommendedName>
</protein>
<dbReference type="PANTHER" id="PTHR10337:SF12">
    <property type="entry name" value="SHC-TRANSFORMING PROTEIN 4"/>
    <property type="match status" value="1"/>
</dbReference>
<dbReference type="PANTHER" id="PTHR10337">
    <property type="entry name" value="SHC TRANSFORMING PROTEIN"/>
    <property type="match status" value="1"/>
</dbReference>
<evidence type="ECO:0008006" key="8">
    <source>
        <dbReference type="Google" id="ProtNLM"/>
    </source>
</evidence>
<comment type="caution">
    <text evidence="6">The sequence shown here is derived from an EMBL/GenBank/DDBJ whole genome shotgun (WGS) entry which is preliminary data.</text>
</comment>
<dbReference type="GO" id="GO:0005886">
    <property type="term" value="C:plasma membrane"/>
    <property type="evidence" value="ECO:0007669"/>
    <property type="project" value="TreeGrafter"/>
</dbReference>
<sequence>MREATRLNPSAPRVGPFSQIDMLHRTKYSRFRNDSLTSLEDCPPNTTALTATTKAAPCPASSVTSLCGSPVSGYPPHRDTLGSPEEGTSTLCTFIPRMANIKISSPGTLLGLKSLALASREGPRGKLSPDCGTAKPQHHLSGYLPPSSHLRQGFGDGKLAVQTEVFRSSPLKPTAGTECPTLDVLESGMTYHIKYMGCLEVVQSMRMLDFETRTQVTREAISRLCEYVPGAKTATKRKKPASKGLSTILGKSNLQFSGMNIKLNISTDSLSLTTLDSQQTIAHHHMQAISFASGGDPDTTDYVAYVAKDPVNQRAVHILECPEGLAQEVIHTIGQAFELRFRQFLKNPSSLIATKQRATEAGGGGSRGQESAEVHEYYNEIPGKEPPPGGLLDMRVGPKAPQQPPSGSQAEEDDLRRPGCPEHLNVYENCSLTHMQLPSADLEKGVPVLLPDSKEAAYSTLGEEGGPVPGGPAQALEPLQLEVWYHGSLSRREAESLLKHSGDFLVRESTSSPGQYVLSGLEGGAAKHLLLVDPQGMVRTKDHIFDSVGHLIRYHMDNQRPIVSCGSELCLKQPVIH</sequence>
<evidence type="ECO:0000259" key="5">
    <source>
        <dbReference type="PROSITE" id="PS50001"/>
    </source>
</evidence>
<evidence type="ECO:0000313" key="7">
    <source>
        <dbReference type="Proteomes" id="UP001152803"/>
    </source>
</evidence>
<dbReference type="InterPro" id="IPR036860">
    <property type="entry name" value="SH2_dom_sf"/>
</dbReference>
<gene>
    <name evidence="6" type="ORF">COCON_G00105450</name>
</gene>
<dbReference type="PROSITE" id="PS01179">
    <property type="entry name" value="PID"/>
    <property type="match status" value="1"/>
</dbReference>
<dbReference type="SUPFAM" id="SSF55550">
    <property type="entry name" value="SH2 domain"/>
    <property type="match status" value="1"/>
</dbReference>
<dbReference type="SMART" id="SM00462">
    <property type="entry name" value="PTB"/>
    <property type="match status" value="1"/>
</dbReference>
<dbReference type="SUPFAM" id="SSF50729">
    <property type="entry name" value="PH domain-like"/>
    <property type="match status" value="1"/>
</dbReference>
<dbReference type="InterPro" id="IPR006019">
    <property type="entry name" value="PID_Shc-like"/>
</dbReference>
<dbReference type="EMBL" id="JAFJMO010000007">
    <property type="protein sequence ID" value="KAJ8271686.1"/>
    <property type="molecule type" value="Genomic_DNA"/>
</dbReference>
<dbReference type="SMART" id="SM00252">
    <property type="entry name" value="SH2"/>
    <property type="match status" value="1"/>
</dbReference>
<dbReference type="GO" id="GO:0035556">
    <property type="term" value="P:intracellular signal transduction"/>
    <property type="evidence" value="ECO:0007669"/>
    <property type="project" value="InterPro"/>
</dbReference>
<dbReference type="PROSITE" id="PS50001">
    <property type="entry name" value="SH2"/>
    <property type="match status" value="1"/>
</dbReference>
<reference evidence="6" key="1">
    <citation type="journal article" date="2023" name="Science">
        <title>Genome structures resolve the early diversification of teleost fishes.</title>
        <authorList>
            <person name="Parey E."/>
            <person name="Louis A."/>
            <person name="Montfort J."/>
            <person name="Bouchez O."/>
            <person name="Roques C."/>
            <person name="Iampietro C."/>
            <person name="Lluch J."/>
            <person name="Castinel A."/>
            <person name="Donnadieu C."/>
            <person name="Desvignes T."/>
            <person name="Floi Bucao C."/>
            <person name="Jouanno E."/>
            <person name="Wen M."/>
            <person name="Mejri S."/>
            <person name="Dirks R."/>
            <person name="Jansen H."/>
            <person name="Henkel C."/>
            <person name="Chen W.J."/>
            <person name="Zahm M."/>
            <person name="Cabau C."/>
            <person name="Klopp C."/>
            <person name="Thompson A.W."/>
            <person name="Robinson-Rechavi M."/>
            <person name="Braasch I."/>
            <person name="Lecointre G."/>
            <person name="Bobe J."/>
            <person name="Postlethwait J.H."/>
            <person name="Berthelot C."/>
            <person name="Roest Crollius H."/>
            <person name="Guiguen Y."/>
        </authorList>
    </citation>
    <scope>NUCLEOTIDE SEQUENCE</scope>
    <source>
        <strain evidence="6">Concon-B</strain>
    </source>
</reference>
<dbReference type="InterPro" id="IPR006020">
    <property type="entry name" value="PTB/PI_dom"/>
</dbReference>
<feature type="domain" description="SH2" evidence="5">
    <location>
        <begin position="484"/>
        <end position="575"/>
    </location>
</feature>
<name>A0A9Q1DIS6_CONCO</name>
<dbReference type="GO" id="GO:0030971">
    <property type="term" value="F:receptor tyrosine kinase binding"/>
    <property type="evidence" value="ECO:0007669"/>
    <property type="project" value="TreeGrafter"/>
</dbReference>
<dbReference type="CDD" id="cd09925">
    <property type="entry name" value="SH2_SHC"/>
    <property type="match status" value="1"/>
</dbReference>
<proteinExistence type="predicted"/>
<dbReference type="PRINTS" id="PR00629">
    <property type="entry name" value="SHCPIDOMAIN"/>
</dbReference>
<evidence type="ECO:0000256" key="1">
    <source>
        <dbReference type="ARBA" id="ARBA00022999"/>
    </source>
</evidence>
<dbReference type="Pfam" id="PF00640">
    <property type="entry name" value="PID"/>
    <property type="match status" value="1"/>
</dbReference>
<dbReference type="FunFam" id="2.30.29.30:FF:000036">
    <property type="entry name" value="SHC-transforming protein 1 isoform 3"/>
    <property type="match status" value="1"/>
</dbReference>
<dbReference type="Gene3D" id="2.30.29.30">
    <property type="entry name" value="Pleckstrin-homology domain (PH domain)/Phosphotyrosine-binding domain (PTB)"/>
    <property type="match status" value="1"/>
</dbReference>
<dbReference type="InterPro" id="IPR011993">
    <property type="entry name" value="PH-like_dom_sf"/>
</dbReference>
<feature type="domain" description="PID" evidence="4">
    <location>
        <begin position="188"/>
        <end position="358"/>
    </location>
</feature>
<dbReference type="InterPro" id="IPR035676">
    <property type="entry name" value="SHC_SH2"/>
</dbReference>